<keyword evidence="2" id="KW-1185">Reference proteome</keyword>
<dbReference type="AlphaFoldDB" id="M8D9S5"/>
<accession>M8D9S5</accession>
<comment type="caution">
    <text evidence="1">The sequence shown here is derived from an EMBL/GenBank/DDBJ whole genome shotgun (WGS) entry which is preliminary data.</text>
</comment>
<gene>
    <name evidence="1" type="ORF">I532_24372</name>
</gene>
<dbReference type="EMBL" id="APBN01000022">
    <property type="protein sequence ID" value="EMT50057.1"/>
    <property type="molecule type" value="Genomic_DNA"/>
</dbReference>
<sequence>MSPWIPYFFLGIIGGVIVDRVDRKAIMLFCGWTRGLLTLSIPIAHAADVLTLEHIMIVQLCHDLPAGLFLSGHSSEHPVAGC</sequence>
<dbReference type="InterPro" id="IPR036259">
    <property type="entry name" value="MFS_trans_sf"/>
</dbReference>
<evidence type="ECO:0000313" key="2">
    <source>
        <dbReference type="Proteomes" id="UP000012081"/>
    </source>
</evidence>
<protein>
    <submittedName>
        <fullName evidence="1">Major facilitator superfamily protein</fullName>
    </submittedName>
</protein>
<dbReference type="OrthoDB" id="9775268at2"/>
<evidence type="ECO:0000313" key="1">
    <source>
        <dbReference type="EMBL" id="EMT50057.1"/>
    </source>
</evidence>
<proteinExistence type="predicted"/>
<dbReference type="STRING" id="1300222.I532_24372"/>
<name>M8D9S5_9BACL</name>
<dbReference type="PATRIC" id="fig|1300222.3.peg.5120"/>
<dbReference type="Gene3D" id="1.20.1250.20">
    <property type="entry name" value="MFS general substrate transporter like domains"/>
    <property type="match status" value="1"/>
</dbReference>
<organism evidence="1 2">
    <name type="scientific">Brevibacillus borstelensis AK1</name>
    <dbReference type="NCBI Taxonomy" id="1300222"/>
    <lineage>
        <taxon>Bacteria</taxon>
        <taxon>Bacillati</taxon>
        <taxon>Bacillota</taxon>
        <taxon>Bacilli</taxon>
        <taxon>Bacillales</taxon>
        <taxon>Paenibacillaceae</taxon>
        <taxon>Brevibacillus</taxon>
    </lineage>
</organism>
<dbReference type="SUPFAM" id="SSF103473">
    <property type="entry name" value="MFS general substrate transporter"/>
    <property type="match status" value="1"/>
</dbReference>
<dbReference type="Proteomes" id="UP000012081">
    <property type="component" value="Unassembled WGS sequence"/>
</dbReference>
<reference evidence="1 2" key="1">
    <citation type="submission" date="2013-03" db="EMBL/GenBank/DDBJ databases">
        <title>Assembly of a new bacterial strain Brevibacillus borstelensis AK1.</title>
        <authorList>
            <person name="Rajan I."/>
            <person name="PoliReddy D."/>
            <person name="Sugumar T."/>
            <person name="Rathinam K."/>
            <person name="Alqarawi S."/>
            <person name="Khalil A.B."/>
            <person name="Sivakumar N."/>
        </authorList>
    </citation>
    <scope>NUCLEOTIDE SEQUENCE [LARGE SCALE GENOMIC DNA]</scope>
    <source>
        <strain evidence="1 2">AK1</strain>
    </source>
</reference>
<dbReference type="RefSeq" id="WP_003392815.1">
    <property type="nucleotide sequence ID" value="NZ_APBN01000022.1"/>
</dbReference>